<keyword evidence="8 11" id="KW-0472">Membrane</keyword>
<keyword evidence="9" id="KW-0275">Fatty acid biosynthesis</keyword>
<comment type="caution">
    <text evidence="12">The sequence shown here is derived from an EMBL/GenBank/DDBJ whole genome shotgun (WGS) entry which is preliminary data.</text>
</comment>
<reference evidence="12 13" key="1">
    <citation type="submission" date="2024-01" db="EMBL/GenBank/DDBJ databases">
        <title>The complete chloroplast genome sequence of Lithospermum erythrorhizon: insights into the phylogenetic relationship among Boraginaceae species and the maternal lineages of purple gromwells.</title>
        <authorList>
            <person name="Okada T."/>
            <person name="Watanabe K."/>
        </authorList>
    </citation>
    <scope>NUCLEOTIDE SEQUENCE [LARGE SCALE GENOMIC DNA]</scope>
</reference>
<dbReference type="PANTHER" id="PTHR11157">
    <property type="entry name" value="FATTY ACID ACYL TRANSFERASE-RELATED"/>
    <property type="match status" value="1"/>
</dbReference>
<feature type="transmembrane region" description="Helical" evidence="11">
    <location>
        <begin position="180"/>
        <end position="201"/>
    </location>
</feature>
<feature type="transmembrane region" description="Helical" evidence="11">
    <location>
        <begin position="69"/>
        <end position="91"/>
    </location>
</feature>
<dbReference type="Pfam" id="PF01151">
    <property type="entry name" value="ELO"/>
    <property type="match status" value="1"/>
</dbReference>
<dbReference type="EMBL" id="BAABME010000253">
    <property type="protein sequence ID" value="GAA0141151.1"/>
    <property type="molecule type" value="Genomic_DNA"/>
</dbReference>
<keyword evidence="13" id="KW-1185">Reference proteome</keyword>
<sequence>MVQHSLIYYYLSEHPSIIAFRWSHTQSWFNTWPFLFTSIISYILISTTLHLLFHLILRNNKPLPLGPIPALHSLAMSLISATIFAGILLSAAAEIRDTRWLWRRSKLTTSFQWLLCFPLGTRPTGRVFFWSYVFYVSRFLHSFRTIFTIIKRRKLSFYQLFNNSILIFMSFSWLEFSQSFQVLGILLSTSIYSVVYGYRFWTAIGLPRACFPFVVNCQIVLLGCNLICHVGVLLLHFMKGGCNGIGAWVFNSVLNGAILFLFLNFYVRMHLERKKSGAGECGDGVKGSGDGGGGRLVNDEKSKSKSTPDVLVKDKEI</sequence>
<accession>A0AAV3NPW2</accession>
<keyword evidence="3" id="KW-0808">Transferase</keyword>
<evidence type="ECO:0000256" key="7">
    <source>
        <dbReference type="ARBA" id="ARBA00023098"/>
    </source>
</evidence>
<dbReference type="GO" id="GO:0009922">
    <property type="term" value="F:fatty acid elongase activity"/>
    <property type="evidence" value="ECO:0007669"/>
    <property type="project" value="InterPro"/>
</dbReference>
<dbReference type="GO" id="GO:0034625">
    <property type="term" value="P:fatty acid elongation, monounsaturated fatty acid"/>
    <property type="evidence" value="ECO:0007669"/>
    <property type="project" value="TreeGrafter"/>
</dbReference>
<evidence type="ECO:0000256" key="4">
    <source>
        <dbReference type="ARBA" id="ARBA00022692"/>
    </source>
</evidence>
<dbReference type="PANTHER" id="PTHR11157:SF11">
    <property type="entry name" value="ELONGATION OF FATTY ACIDS PROTEIN 3-LIKE"/>
    <property type="match status" value="1"/>
</dbReference>
<dbReference type="Proteomes" id="UP001454036">
    <property type="component" value="Unassembled WGS sequence"/>
</dbReference>
<evidence type="ECO:0000256" key="3">
    <source>
        <dbReference type="ARBA" id="ARBA00022679"/>
    </source>
</evidence>
<proteinExistence type="predicted"/>
<dbReference type="GO" id="GO:0042761">
    <property type="term" value="P:very long-chain fatty acid biosynthetic process"/>
    <property type="evidence" value="ECO:0007669"/>
    <property type="project" value="TreeGrafter"/>
</dbReference>
<feature type="transmembrane region" description="Helical" evidence="11">
    <location>
        <begin position="155"/>
        <end position="174"/>
    </location>
</feature>
<evidence type="ECO:0000256" key="10">
    <source>
        <dbReference type="SAM" id="MobiDB-lite"/>
    </source>
</evidence>
<dbReference type="AlphaFoldDB" id="A0AAV3NPW2"/>
<dbReference type="GO" id="GO:0034626">
    <property type="term" value="P:fatty acid elongation, polyunsaturated fatty acid"/>
    <property type="evidence" value="ECO:0007669"/>
    <property type="project" value="TreeGrafter"/>
</dbReference>
<evidence type="ECO:0000256" key="1">
    <source>
        <dbReference type="ARBA" id="ARBA00004141"/>
    </source>
</evidence>
<feature type="transmembrane region" description="Helical" evidence="11">
    <location>
        <begin position="247"/>
        <end position="267"/>
    </location>
</feature>
<feature type="region of interest" description="Disordered" evidence="10">
    <location>
        <begin position="276"/>
        <end position="317"/>
    </location>
</feature>
<evidence type="ECO:0000256" key="6">
    <source>
        <dbReference type="ARBA" id="ARBA00022989"/>
    </source>
</evidence>
<feature type="compositionally biased region" description="Gly residues" evidence="10">
    <location>
        <begin position="279"/>
        <end position="295"/>
    </location>
</feature>
<gene>
    <name evidence="12" type="ORF">LIER_02360</name>
</gene>
<evidence type="ECO:0000256" key="5">
    <source>
        <dbReference type="ARBA" id="ARBA00022832"/>
    </source>
</evidence>
<keyword evidence="4 11" id="KW-0812">Transmembrane</keyword>
<keyword evidence="2" id="KW-0444">Lipid biosynthesis</keyword>
<dbReference type="GO" id="GO:0030148">
    <property type="term" value="P:sphingolipid biosynthetic process"/>
    <property type="evidence" value="ECO:0007669"/>
    <property type="project" value="TreeGrafter"/>
</dbReference>
<dbReference type="GO" id="GO:0019367">
    <property type="term" value="P:fatty acid elongation, saturated fatty acid"/>
    <property type="evidence" value="ECO:0007669"/>
    <property type="project" value="TreeGrafter"/>
</dbReference>
<name>A0AAV3NPW2_LITER</name>
<feature type="transmembrane region" description="Helical" evidence="11">
    <location>
        <begin position="213"/>
        <end position="235"/>
    </location>
</feature>
<evidence type="ECO:0000256" key="8">
    <source>
        <dbReference type="ARBA" id="ARBA00023136"/>
    </source>
</evidence>
<organism evidence="12 13">
    <name type="scientific">Lithospermum erythrorhizon</name>
    <name type="common">Purple gromwell</name>
    <name type="synonym">Lithospermum officinale var. erythrorhizon</name>
    <dbReference type="NCBI Taxonomy" id="34254"/>
    <lineage>
        <taxon>Eukaryota</taxon>
        <taxon>Viridiplantae</taxon>
        <taxon>Streptophyta</taxon>
        <taxon>Embryophyta</taxon>
        <taxon>Tracheophyta</taxon>
        <taxon>Spermatophyta</taxon>
        <taxon>Magnoliopsida</taxon>
        <taxon>eudicotyledons</taxon>
        <taxon>Gunneridae</taxon>
        <taxon>Pentapetalae</taxon>
        <taxon>asterids</taxon>
        <taxon>lamiids</taxon>
        <taxon>Boraginales</taxon>
        <taxon>Boraginaceae</taxon>
        <taxon>Boraginoideae</taxon>
        <taxon>Lithospermeae</taxon>
        <taxon>Lithospermum</taxon>
    </lineage>
</organism>
<evidence type="ECO:0000313" key="13">
    <source>
        <dbReference type="Proteomes" id="UP001454036"/>
    </source>
</evidence>
<dbReference type="GO" id="GO:0005789">
    <property type="term" value="C:endoplasmic reticulum membrane"/>
    <property type="evidence" value="ECO:0007669"/>
    <property type="project" value="TreeGrafter"/>
</dbReference>
<keyword evidence="6 11" id="KW-1133">Transmembrane helix</keyword>
<evidence type="ECO:0000313" key="12">
    <source>
        <dbReference type="EMBL" id="GAA0141151.1"/>
    </source>
</evidence>
<keyword evidence="12" id="KW-0012">Acyltransferase</keyword>
<keyword evidence="5" id="KW-0276">Fatty acid metabolism</keyword>
<protein>
    <submittedName>
        <fullName evidence="12">Acyltransferase</fullName>
    </submittedName>
</protein>
<evidence type="ECO:0000256" key="2">
    <source>
        <dbReference type="ARBA" id="ARBA00022516"/>
    </source>
</evidence>
<dbReference type="InterPro" id="IPR002076">
    <property type="entry name" value="ELO_fam"/>
</dbReference>
<evidence type="ECO:0000256" key="11">
    <source>
        <dbReference type="SAM" id="Phobius"/>
    </source>
</evidence>
<comment type="subcellular location">
    <subcellularLocation>
        <location evidence="1">Membrane</location>
        <topology evidence="1">Multi-pass membrane protein</topology>
    </subcellularLocation>
</comment>
<keyword evidence="7" id="KW-0443">Lipid metabolism</keyword>
<evidence type="ECO:0000256" key="9">
    <source>
        <dbReference type="ARBA" id="ARBA00023160"/>
    </source>
</evidence>
<feature type="transmembrane region" description="Helical" evidence="11">
    <location>
        <begin position="32"/>
        <end position="57"/>
    </location>
</feature>